<gene>
    <name evidence="1" type="ORF">CLV78_1261</name>
</gene>
<accession>A0A2T0RDM0</accession>
<organism evidence="1 2">
    <name type="scientific">Aliiruegeria haliotis</name>
    <dbReference type="NCBI Taxonomy" id="1280846"/>
    <lineage>
        <taxon>Bacteria</taxon>
        <taxon>Pseudomonadati</taxon>
        <taxon>Pseudomonadota</taxon>
        <taxon>Alphaproteobacteria</taxon>
        <taxon>Rhodobacterales</taxon>
        <taxon>Roseobacteraceae</taxon>
        <taxon>Aliiruegeria</taxon>
    </lineage>
</organism>
<name>A0A2T0RDM0_9RHOB</name>
<dbReference type="AlphaFoldDB" id="A0A2T0RDM0"/>
<protein>
    <submittedName>
        <fullName evidence="1">Uncharacterized protein</fullName>
    </submittedName>
</protein>
<keyword evidence="2" id="KW-1185">Reference proteome</keyword>
<reference evidence="1 2" key="1">
    <citation type="submission" date="2018-03" db="EMBL/GenBank/DDBJ databases">
        <title>Genomic Encyclopedia of Archaeal and Bacterial Type Strains, Phase II (KMG-II): from individual species to whole genera.</title>
        <authorList>
            <person name="Goeker M."/>
        </authorList>
    </citation>
    <scope>NUCLEOTIDE SEQUENCE [LARGE SCALE GENOMIC DNA]</scope>
    <source>
        <strain evidence="1 2">DSM 29328</strain>
    </source>
</reference>
<sequence length="67" mass="7465">MEEVHAAVKTALQMGTISFDAVKHLVLCRIERRPPRLDLDVYPYQPRTQVQTTSPASYMCLTTGGAT</sequence>
<dbReference type="Proteomes" id="UP000239480">
    <property type="component" value="Unassembled WGS sequence"/>
</dbReference>
<dbReference type="EMBL" id="PVTD01000026">
    <property type="protein sequence ID" value="PRY19229.1"/>
    <property type="molecule type" value="Genomic_DNA"/>
</dbReference>
<proteinExistence type="predicted"/>
<evidence type="ECO:0000313" key="2">
    <source>
        <dbReference type="Proteomes" id="UP000239480"/>
    </source>
</evidence>
<comment type="caution">
    <text evidence="1">The sequence shown here is derived from an EMBL/GenBank/DDBJ whole genome shotgun (WGS) entry which is preliminary data.</text>
</comment>
<evidence type="ECO:0000313" key="1">
    <source>
        <dbReference type="EMBL" id="PRY19229.1"/>
    </source>
</evidence>